<evidence type="ECO:0000256" key="14">
    <source>
        <dbReference type="ARBA" id="ARBA00022843"/>
    </source>
</evidence>
<dbReference type="InterPro" id="IPR036443">
    <property type="entry name" value="Znf_RanBP2_sf"/>
</dbReference>
<dbReference type="CDD" id="cd13177">
    <property type="entry name" value="RanBD2_RanBP2-like"/>
    <property type="match status" value="1"/>
</dbReference>
<accession>A0A3M0K051</accession>
<feature type="compositionally biased region" description="Basic and acidic residues" evidence="26">
    <location>
        <begin position="2230"/>
        <end position="2243"/>
    </location>
</feature>
<dbReference type="PRINTS" id="PR00153">
    <property type="entry name" value="CSAPPISMRASE"/>
</dbReference>
<feature type="compositionally biased region" description="Polar residues" evidence="26">
    <location>
        <begin position="2002"/>
        <end position="2021"/>
    </location>
</feature>
<dbReference type="InterPro" id="IPR000156">
    <property type="entry name" value="Ran_bind_dom"/>
</dbReference>
<dbReference type="PROSITE" id="PS00170">
    <property type="entry name" value="CSA_PPIASE_1"/>
    <property type="match status" value="1"/>
</dbReference>
<feature type="compositionally biased region" description="Acidic residues" evidence="26">
    <location>
        <begin position="1805"/>
        <end position="1817"/>
    </location>
</feature>
<dbReference type="GO" id="GO:0051028">
    <property type="term" value="P:mRNA transport"/>
    <property type="evidence" value="ECO:0007669"/>
    <property type="project" value="UniProtKB-KW"/>
</dbReference>
<dbReference type="GO" id="GO:0003755">
    <property type="term" value="F:peptidyl-prolyl cis-trans isomerase activity"/>
    <property type="evidence" value="ECO:0007669"/>
    <property type="project" value="InterPro"/>
</dbReference>
<evidence type="ECO:0000256" key="5">
    <source>
        <dbReference type="ARBA" id="ARBA00022499"/>
    </source>
</evidence>
<keyword evidence="15" id="KW-0694">RNA-binding</keyword>
<keyword evidence="10 24" id="KW-0863">Zinc-finger</keyword>
<feature type="domain" description="RanBD1" evidence="28">
    <location>
        <begin position="2425"/>
        <end position="2560"/>
    </location>
</feature>
<evidence type="ECO:0000256" key="6">
    <source>
        <dbReference type="ARBA" id="ARBA00022553"/>
    </source>
</evidence>
<dbReference type="OrthoDB" id="2357150at2759"/>
<feature type="domain" description="RanBP2-type" evidence="29">
    <location>
        <begin position="1166"/>
        <end position="1195"/>
    </location>
</feature>
<keyword evidence="17" id="KW-0811">Translocation</keyword>
<feature type="compositionally biased region" description="Low complexity" evidence="26">
    <location>
        <begin position="2307"/>
        <end position="2326"/>
    </location>
</feature>
<dbReference type="Gene3D" id="2.40.100.10">
    <property type="entry name" value="Cyclophilin-like"/>
    <property type="match status" value="1"/>
</dbReference>
<dbReference type="Pfam" id="PF12185">
    <property type="entry name" value="IR1-M"/>
    <property type="match status" value="2"/>
</dbReference>
<dbReference type="PROSITE" id="PS50196">
    <property type="entry name" value="RANBD1"/>
    <property type="match status" value="4"/>
</dbReference>
<keyword evidence="13" id="KW-0862">Zinc</keyword>
<keyword evidence="5" id="KW-1017">Isopeptide bond</keyword>
<dbReference type="FunFam" id="4.10.1060.10:FF:000003">
    <property type="entry name" value="E3 SUMO-protein ligase RanBP2"/>
    <property type="match status" value="2"/>
</dbReference>
<dbReference type="Pfam" id="PF21035">
    <property type="entry name" value="CCDC138_C"/>
    <property type="match status" value="1"/>
</dbReference>
<evidence type="ECO:0000256" key="22">
    <source>
        <dbReference type="ARBA" id="ARBA00070141"/>
    </source>
</evidence>
<dbReference type="PROSITE" id="PS50072">
    <property type="entry name" value="CSA_PPIASE_2"/>
    <property type="match status" value="1"/>
</dbReference>
<feature type="compositionally biased region" description="Basic and acidic residues" evidence="26">
    <location>
        <begin position="2265"/>
        <end position="2274"/>
    </location>
</feature>
<feature type="region of interest" description="Disordered" evidence="26">
    <location>
        <begin position="906"/>
        <end position="947"/>
    </location>
</feature>
<dbReference type="Pfam" id="PF00641">
    <property type="entry name" value="Zn_ribbon_RanBP"/>
    <property type="match status" value="3"/>
</dbReference>
<dbReference type="GO" id="GO:0016740">
    <property type="term" value="F:transferase activity"/>
    <property type="evidence" value="ECO:0007669"/>
    <property type="project" value="UniProtKB-KW"/>
</dbReference>
<dbReference type="CDD" id="cd14684">
    <property type="entry name" value="RanBD1_RanBP2-like"/>
    <property type="match status" value="1"/>
</dbReference>
<dbReference type="SMART" id="SM00160">
    <property type="entry name" value="RanBD"/>
    <property type="match status" value="4"/>
</dbReference>
<feature type="domain" description="RanBD1" evidence="28">
    <location>
        <begin position="942"/>
        <end position="1078"/>
    </location>
</feature>
<feature type="compositionally biased region" description="Basic and acidic residues" evidence="26">
    <location>
        <begin position="2291"/>
        <end position="2304"/>
    </location>
</feature>
<evidence type="ECO:0000256" key="10">
    <source>
        <dbReference type="ARBA" id="ARBA00022771"/>
    </source>
</evidence>
<dbReference type="CDD" id="cd14685">
    <property type="entry name" value="RanBD3_RanBP2-like"/>
    <property type="match status" value="1"/>
</dbReference>
<feature type="region of interest" description="Disordered" evidence="26">
    <location>
        <begin position="1988"/>
        <end position="2022"/>
    </location>
</feature>
<keyword evidence="11" id="KW-0833">Ubl conjugation pathway</keyword>
<dbReference type="Proteomes" id="UP000269221">
    <property type="component" value="Unassembled WGS sequence"/>
</dbReference>
<dbReference type="InterPro" id="IPR001876">
    <property type="entry name" value="Znf_RanBP2"/>
</dbReference>
<name>A0A3M0K051_HIRRU</name>
<keyword evidence="18" id="KW-0472">Membrane</keyword>
<evidence type="ECO:0000256" key="7">
    <source>
        <dbReference type="ARBA" id="ARBA00022679"/>
    </source>
</evidence>
<dbReference type="PROSITE" id="PS50199">
    <property type="entry name" value="ZF_RANBP2_2"/>
    <property type="match status" value="3"/>
</dbReference>
<evidence type="ECO:0000256" key="8">
    <source>
        <dbReference type="ARBA" id="ARBA00022723"/>
    </source>
</evidence>
<keyword evidence="14" id="KW-0832">Ubl conjugation</keyword>
<comment type="similarity">
    <text evidence="21">Belongs to the RanBP2 E3 ligase family.</text>
</comment>
<feature type="domain" description="RanBD1" evidence="28">
    <location>
        <begin position="1821"/>
        <end position="1957"/>
    </location>
</feature>
<dbReference type="GO" id="GO:0005737">
    <property type="term" value="C:cytoplasm"/>
    <property type="evidence" value="ECO:0007669"/>
    <property type="project" value="TreeGrafter"/>
</dbReference>
<dbReference type="PANTHER" id="PTHR23138">
    <property type="entry name" value="RAN BINDING PROTEIN"/>
    <property type="match status" value="1"/>
</dbReference>
<dbReference type="Pfam" id="PF21037">
    <property type="entry name" value="CCDC138_cc"/>
    <property type="match status" value="1"/>
</dbReference>
<comment type="caution">
    <text evidence="30">The sequence shown here is derived from an EMBL/GenBank/DDBJ whole genome shotgun (WGS) entry which is preliminary data.</text>
</comment>
<evidence type="ECO:0000256" key="4">
    <source>
        <dbReference type="ARBA" id="ARBA00022448"/>
    </source>
</evidence>
<evidence type="ECO:0000313" key="31">
    <source>
        <dbReference type="Proteomes" id="UP000269221"/>
    </source>
</evidence>
<keyword evidence="7" id="KW-0808">Transferase</keyword>
<comment type="pathway">
    <text evidence="3">Protein modification; protein sumoylation.</text>
</comment>
<dbReference type="SUPFAM" id="SSF50891">
    <property type="entry name" value="Cyclophilin-like"/>
    <property type="match status" value="1"/>
</dbReference>
<evidence type="ECO:0000256" key="17">
    <source>
        <dbReference type="ARBA" id="ARBA00023132"/>
    </source>
</evidence>
<feature type="region of interest" description="Disordered" evidence="26">
    <location>
        <begin position="1785"/>
        <end position="1820"/>
    </location>
</feature>
<feature type="region of interest" description="Disordered" evidence="26">
    <location>
        <begin position="1087"/>
        <end position="1115"/>
    </location>
</feature>
<dbReference type="Gene3D" id="2.30.29.30">
    <property type="entry name" value="Pleckstrin-homology domain (PH domain)/Phosphotyrosine-binding domain (PTB)"/>
    <property type="match status" value="4"/>
</dbReference>
<keyword evidence="4" id="KW-0813">Transport</keyword>
<dbReference type="InterPro" id="IPR020892">
    <property type="entry name" value="Cyclophilin-type_PPIase_CS"/>
</dbReference>
<keyword evidence="8" id="KW-0479">Metal-binding</keyword>
<dbReference type="Gene3D" id="1.25.40.10">
    <property type="entry name" value="Tetratricopeptide repeat domain"/>
    <property type="match status" value="1"/>
</dbReference>
<feature type="compositionally biased region" description="Polar residues" evidence="26">
    <location>
        <begin position="1087"/>
        <end position="1100"/>
    </location>
</feature>
<keyword evidence="12" id="KW-0509">mRNA transport</keyword>
<dbReference type="Gene3D" id="4.10.1060.10">
    <property type="entry name" value="Zinc finger, RanBP2-type"/>
    <property type="match status" value="3"/>
</dbReference>
<feature type="region of interest" description="Disordered" evidence="26">
    <location>
        <begin position="744"/>
        <end position="832"/>
    </location>
</feature>
<sequence length="3359" mass="375752">MMRRTKPEVERYVASLQAAARSPREKSMKGFLFAKLYFEIKEYELAKRYISTYLNVQERDPKAHRFLGQIYEAEDNIEKAFGCYKEQLLDCKGEDGWNQLFDLIQAELYARPDDVYINIRLVALYRSNNRLKDAVLHCQEAEKRIPLQSSLEWCSCVVETFEEYLESLQDLESDKNNWRTIKKDHLLAYSSFVKLTLSSRDVQECREALESFDRALQSVKPYVNVADELSRTYVEMKGQLYMHAGALLLKMAQDNEAQWRAMCELAAFCYLLSFQVPKPKSKLIKGDQTGQDMLEMLACDRKSQSGHMLLNLSNGKQDFFKEIVESFANKSGSFALFDSLFESGASRERSFIGTDDIGNVSTQAPVQVELHKYDIGAIRLHNGSLQHLVWLGLQWNSLSVLPPMRKWLKQLFHLPQETSRLETDAPESICLLDLEGINLNSFYDQKEYIGRSVYYWKKLLPMLETIKKKRSISEPTDPLFKHFHSVDIQVFQVAAYEEEAQIAFAMLDAVDGKTDDALSAFEAIENVVSYWNLAVIFQRKAEEIENDVMLPEEHEEHKTYLLKAKYYLLKIIAESSSDMSVAEKLPVSIETVRELLDTVIQELGENGEEGSLAFRNGLSRTVDSAMKHSTPSPTKFSLSPTKTYKFSPKTPPQWAEDHKSILQMICQQVEALKPPVYGMNRLTPQPHIYSYQPPPMHTPPLQNTSGCMFSQEMYGPPLRFDSPGTALISPRTADDYYNYSVPQASTNPTLPKPGYFTNRSVTPPTLKPAEPKAMPKFGPPGTAEASKTPLPTPAQPSQPTTFKFKPNFKSNDGDFTFSSPPQVAPQPLNAPFNSRESLLDLLTSDKPLQDDRYLEQKPVNDPTNSSRNIFSFSNKHIPGISLRENMGQNAHRTLGFEKNDTFTIQEPSKPVFMPSNSDLANRSHETEGGSTHGGDEDDDGPHFDPVVPLPDKIEVKTGEEDEEEFFCNRAKLFRFDAESKEWKERGIGNVKILKHKVSGKFRLLMRRDQVLKICANHYINTDMKLTPNAASDRSFVWHALDYADELPKPEQLAIRFKTPEEAMLFKKKFEEAQNILKSLGSNADMSVAQSSGTAKETANQDIKEPNRTTSGTMNLGFQFPKDGASSEPGSKGMLTATSTASSTTISFGKEAQQAGSSGGFGQHLLKKDQWECKVCLVPNEATVKNCESCQNPNPGIWEAHSSSGLKGSGNTVQDKFGSAFAKKEGQWECSVCLGQNEAKDVICCSCQNPKPQNQPNTSTPSVQTSAALGVGSIADTSKPQKNGFEGLFAKKEGQWDCNTCLVRNEGSSLACVACSAPNPSAKPAGDTLPAPVFGLKSKLPGLDGGQLGTGFKFGLEQGKAPPFTFQISSDTEAKSAKEGFSFSMQMPAGGFKFGIQDSSKNTTKKDEPSKEHTSGFLKSVDEKDKKELPSDSGTGFQFQETSDKEKIDFVFGQNSSTSTFAELAKNTPREGFQFGKKDPNFKGFSGAGEKLFSSQNSKTDQKANTSADLGEKDDDVYKTEDSDDIHFEPIVQLPEKVEPFTGEEDEKVLYSQRVKLFRFDPETSQWKERGVGNLKILKNEVNGKVRILMRREQVLKVCANHWITTTMNLKQLSGSDKAWMWMANDFSDGDAKLEHLAAKFKTPEQAEEFKQKFEECQRLLLDIPLQTPHKLVDTGRTAQLIQRAEEMKCGLKDLKTFLTDDKTKLSEEENVNSVCTSSTSDLVIKPHAESTGPTLEWDNYDLREEALDDSVSSSVYASPLASSPVRKNLFRFGESTTGFSFSFKSALSPSKSPAKQNQSRTSVGTDEDSDVTQEEERDGQYFEPVVPLPDLVEVTSGEENEQVVFSHRAKLYRYDKDANQWKERGIGDIKILQNYDNKQVRIVMRRDQVLKLCANHRITPDMNMQQMKGSDRAWVWTACDFADGERKVELLAVRFKLQDVADSFKQIFDEAKHAQERETLITPLSSRANTPKESPCGKNAVAVLEETTRERTDVSHGDDTSDTTVEATEVSNTSETPTKTVVSPPKFVFGSESVKSIFSNEKSKTFTFGNTSATGSLFGFSFNPPRKSEGPIPASQNTAQKELEVSGPPKISNATQKPVDTKVDSLPASTQDGPSNFSFRILEKAEKTTVSEDDVSSDEVVIVYELTPTPEQRALADFLKLPSTFFCYKNKPGYVSDEDDDEDYETAVKKLNGRLYPSDSEEKKKGQGLVKAGLAGSSEFNNEGECAATWEKKPAPEEKDETKALQVPSTSVSGISTDTEGGSPEDLKSEAEIHEVEEDEVASSSDLVYTSKEEIPAPAKDEVTVHVQSGASSEESHSTTETVRVSQTLPRAEDKPVDLSTKKSDSDGSEPTQENRIISFGFGNTAGLSFADLASKSSEDFAFGSKDKNFKWANTGAAVFGDTTRKADEDEGGSDDEVVHSDDIHFEPIVSLPEVEVKSGEEDEEILFKERAKLYRWDRDVTQWKERGVGEIKILFHTQKKYYRVLMRRDQVLKVCANHVITKEMNLVPSDTSNNAFIWTATDYADGEVKVEQFAVRFKSQEMANSFKKMFEECQLSLSELQKGHLSLAAGLSKDTNPVVYFEVSADDEPLGHITMELFANIVPRTAENFRALCTGEKGFGFKNSHFHRIVTDFVCQGGDITNHDGTGGRSIYGTAFEDENFIVKHTGPGLLSMANKGRDTNNSQFFITLKKAEHLDFKHVVFGFVKDGMDVVKKIESFGSPKGLDCLSGALHTKCKSRSSLVYKGDTDSSVKNITIPLSNCALESEFTETGRQNRSDQDFRKSLKDWDCFDDEQDFVCDSSGLEENSIICSETDAIQNTALYMGTGLTLPSHLAANTEKNSDPIINHGLLKKILHGTQACNRQGLIPPHISQIYDELFVIHQKLQRETTAQQEYALQLQKRERCLTEQEALLFTHEAALAKIRGVEEEVHTKIAAIKEQHEAEVKQLTEALREITKENRRLKSSFDSLKEVNDSLRKQLSDVTELNKKLEGQARKVKARLENLQRKHEFSVVRKSNNLCQVMKESKPVKQEKVMATSKTATLPLNSQVYELLTYLMDWISEQYLSKIETQEEREDTHKPVVTQSSKNPCTQEKCMKLLPIAAEQLQWMPYVNPKLHMPVIKFIYWSIRQIDADLQQAKMRSTMRRLGKDIFKGIVSKGNPHSSSEQPTESKSKSAAFFKSFCMPLRFLSTLIVLKTVKQVDYLAQAFESLRVDLKTDEGKALFLEYQCVPVILSHLKVSSTSLLSRALDGLLQMTMESGHPKNDTLCSRALCKRFLNSHRLGAVTTSLRSQFQCSTTLSIDIQPKPSLTQLHTISLISVTGHESGEIIVCPSSSLYEDIEDCSELSPQSTLPQAEQTK</sequence>
<keyword evidence="19" id="KW-1015">Disulfide bond</keyword>
<evidence type="ECO:0000259" key="29">
    <source>
        <dbReference type="PROSITE" id="PS50199"/>
    </source>
</evidence>
<feature type="compositionally biased region" description="Polar residues" evidence="26">
    <location>
        <begin position="1492"/>
        <end position="1507"/>
    </location>
</feature>
<dbReference type="InterPro" id="IPR045255">
    <property type="entry name" value="RanBP1-like"/>
</dbReference>
<feature type="region of interest" description="Disordered" evidence="26">
    <location>
        <begin position="624"/>
        <end position="650"/>
    </location>
</feature>
<dbReference type="GO" id="GO:0005643">
    <property type="term" value="C:nuclear pore"/>
    <property type="evidence" value="ECO:0007669"/>
    <property type="project" value="UniProtKB-SubCell"/>
</dbReference>
<evidence type="ECO:0000256" key="11">
    <source>
        <dbReference type="ARBA" id="ARBA00022786"/>
    </source>
</evidence>
<dbReference type="SUPFAM" id="SSF50729">
    <property type="entry name" value="PH domain-like"/>
    <property type="match status" value="4"/>
</dbReference>
<evidence type="ECO:0000256" key="26">
    <source>
        <dbReference type="SAM" id="MobiDB-lite"/>
    </source>
</evidence>
<evidence type="ECO:0000256" key="9">
    <source>
        <dbReference type="ARBA" id="ARBA00022737"/>
    </source>
</evidence>
<feature type="region of interest" description="Disordered" evidence="26">
    <location>
        <begin position="1485"/>
        <end position="1517"/>
    </location>
</feature>
<feature type="domain" description="PPIase cyclophilin-type" evidence="27">
    <location>
        <begin position="2581"/>
        <end position="2726"/>
    </location>
</feature>
<evidence type="ECO:0000256" key="23">
    <source>
        <dbReference type="ARBA" id="ARBA00081161"/>
    </source>
</evidence>
<dbReference type="InterPro" id="IPR011990">
    <property type="entry name" value="TPR-like_helical_dom_sf"/>
</dbReference>
<feature type="compositionally biased region" description="Basic and acidic residues" evidence="26">
    <location>
        <begin position="2331"/>
        <end position="2346"/>
    </location>
</feature>
<evidence type="ECO:0000259" key="27">
    <source>
        <dbReference type="PROSITE" id="PS50072"/>
    </source>
</evidence>
<organism evidence="30 31">
    <name type="scientific">Hirundo rustica rustica</name>
    <dbReference type="NCBI Taxonomy" id="333673"/>
    <lineage>
        <taxon>Eukaryota</taxon>
        <taxon>Metazoa</taxon>
        <taxon>Chordata</taxon>
        <taxon>Craniata</taxon>
        <taxon>Vertebrata</taxon>
        <taxon>Euteleostomi</taxon>
        <taxon>Archelosauria</taxon>
        <taxon>Archosauria</taxon>
        <taxon>Dinosauria</taxon>
        <taxon>Saurischia</taxon>
        <taxon>Theropoda</taxon>
        <taxon>Coelurosauria</taxon>
        <taxon>Aves</taxon>
        <taxon>Neognathae</taxon>
        <taxon>Neoaves</taxon>
        <taxon>Telluraves</taxon>
        <taxon>Australaves</taxon>
        <taxon>Passeriformes</taxon>
        <taxon>Sylvioidea</taxon>
        <taxon>Hirundinidae</taxon>
        <taxon>Hirundo</taxon>
    </lineage>
</organism>
<keyword evidence="17" id="KW-0906">Nuclear pore complex</keyword>
<evidence type="ECO:0000256" key="16">
    <source>
        <dbReference type="ARBA" id="ARBA00022927"/>
    </source>
</evidence>
<feature type="compositionally biased region" description="Polar residues" evidence="26">
    <location>
        <begin position="2247"/>
        <end position="2260"/>
    </location>
</feature>
<dbReference type="InterPro" id="IPR048750">
    <property type="entry name" value="CCDC138_C"/>
</dbReference>
<reference evidence="30 31" key="1">
    <citation type="submission" date="2018-07" db="EMBL/GenBank/DDBJ databases">
        <title>A high quality draft genome assembly of the barn swallow (H. rustica rustica).</title>
        <authorList>
            <person name="Formenti G."/>
            <person name="Chiara M."/>
            <person name="Poveda L."/>
            <person name="Francoijs K.-J."/>
            <person name="Bonisoli-Alquati A."/>
            <person name="Canova L."/>
            <person name="Gianfranceschi L."/>
            <person name="Horner D.S."/>
            <person name="Saino N."/>
        </authorList>
    </citation>
    <scope>NUCLEOTIDE SEQUENCE [LARGE SCALE GENOMIC DNA]</scope>
    <source>
        <strain evidence="30">Chelidonia</strain>
        <tissue evidence="30">Blood</tissue>
    </source>
</reference>
<dbReference type="GO" id="GO:0006607">
    <property type="term" value="P:NLS-bearing protein import into nucleus"/>
    <property type="evidence" value="ECO:0007669"/>
    <property type="project" value="TreeGrafter"/>
</dbReference>
<dbReference type="FunFam" id="2.40.100.10:FF:000020">
    <property type="entry name" value="E3 SUMO-protein ligase RanBP2"/>
    <property type="match status" value="1"/>
</dbReference>
<evidence type="ECO:0000313" key="30">
    <source>
        <dbReference type="EMBL" id="RMC06602.1"/>
    </source>
</evidence>
<evidence type="ECO:0000256" key="21">
    <source>
        <dbReference type="ARBA" id="ARBA00061164"/>
    </source>
</evidence>
<evidence type="ECO:0000256" key="12">
    <source>
        <dbReference type="ARBA" id="ARBA00022816"/>
    </source>
</evidence>
<dbReference type="InterPro" id="IPR022011">
    <property type="entry name" value="IR1-M"/>
</dbReference>
<keyword evidence="25" id="KW-0175">Coiled coil</keyword>
<dbReference type="GO" id="GO:0006457">
    <property type="term" value="P:protein folding"/>
    <property type="evidence" value="ECO:0007669"/>
    <property type="project" value="InterPro"/>
</dbReference>
<keyword evidence="9" id="KW-0677">Repeat</keyword>
<feature type="region of interest" description="Disordered" evidence="26">
    <location>
        <begin position="2230"/>
        <end position="2357"/>
    </location>
</feature>
<dbReference type="SMART" id="SM00547">
    <property type="entry name" value="ZnF_RBZ"/>
    <property type="match status" value="3"/>
</dbReference>
<feature type="compositionally biased region" description="Low complexity" evidence="26">
    <location>
        <begin position="1785"/>
        <end position="1795"/>
    </location>
</feature>
<evidence type="ECO:0000256" key="20">
    <source>
        <dbReference type="ARBA" id="ARBA00023242"/>
    </source>
</evidence>
<keyword evidence="6" id="KW-0597">Phosphoprotein</keyword>
<dbReference type="InterPro" id="IPR048751">
    <property type="entry name" value="CCDC138_CC"/>
</dbReference>
<evidence type="ECO:0000256" key="24">
    <source>
        <dbReference type="PROSITE-ProRule" id="PRU00322"/>
    </source>
</evidence>
<feature type="domain" description="RanBP2-type" evidence="29">
    <location>
        <begin position="1223"/>
        <end position="1252"/>
    </location>
</feature>
<dbReference type="PROSITE" id="PS01358">
    <property type="entry name" value="ZF_RANBP2_1"/>
    <property type="match status" value="3"/>
</dbReference>
<feature type="domain" description="RanBP2-type" evidence="29">
    <location>
        <begin position="1291"/>
        <end position="1320"/>
    </location>
</feature>
<comment type="subcellular location">
    <subcellularLocation>
        <location evidence="1">Nucleus membrane</location>
    </subcellularLocation>
    <subcellularLocation>
        <location evidence="2">Nucleus</location>
        <location evidence="2">Nuclear pore complex</location>
    </subcellularLocation>
</comment>
<feature type="compositionally biased region" description="Basic and acidic residues" evidence="26">
    <location>
        <begin position="1988"/>
        <end position="1999"/>
    </location>
</feature>
<dbReference type="STRING" id="333673.A0A3M0K051"/>
<feature type="compositionally biased region" description="Polar residues" evidence="26">
    <location>
        <begin position="861"/>
        <end position="870"/>
    </location>
</feature>
<evidence type="ECO:0000256" key="13">
    <source>
        <dbReference type="ARBA" id="ARBA00022833"/>
    </source>
</evidence>
<evidence type="ECO:0000256" key="3">
    <source>
        <dbReference type="ARBA" id="ARBA00004718"/>
    </source>
</evidence>
<feature type="region of interest" description="Disordered" evidence="26">
    <location>
        <begin position="847"/>
        <end position="870"/>
    </location>
</feature>
<evidence type="ECO:0000259" key="28">
    <source>
        <dbReference type="PROSITE" id="PS50196"/>
    </source>
</evidence>
<dbReference type="EMBL" id="QRBI01000120">
    <property type="protein sequence ID" value="RMC06602.1"/>
    <property type="molecule type" value="Genomic_DNA"/>
</dbReference>
<keyword evidence="20" id="KW-0539">Nucleus</keyword>
<evidence type="ECO:0000256" key="2">
    <source>
        <dbReference type="ARBA" id="ARBA00004567"/>
    </source>
</evidence>
<feature type="region of interest" description="Disordered" evidence="26">
    <location>
        <begin position="1393"/>
        <end position="1439"/>
    </location>
</feature>
<evidence type="ECO:0000256" key="1">
    <source>
        <dbReference type="ARBA" id="ARBA00004126"/>
    </source>
</evidence>
<evidence type="ECO:0000256" key="19">
    <source>
        <dbReference type="ARBA" id="ARBA00023157"/>
    </source>
</evidence>
<feature type="compositionally biased region" description="Polar residues" evidence="26">
    <location>
        <begin position="624"/>
        <end position="644"/>
    </location>
</feature>
<dbReference type="GO" id="GO:0003723">
    <property type="term" value="F:RNA binding"/>
    <property type="evidence" value="ECO:0007669"/>
    <property type="project" value="UniProtKB-KW"/>
</dbReference>
<feature type="region of interest" description="Disordered" evidence="26">
    <location>
        <begin position="2061"/>
        <end position="2111"/>
    </location>
</feature>
<dbReference type="PANTHER" id="PTHR23138:SF87">
    <property type="entry name" value="E3 SUMO-PROTEIN LIGASE RANBP2"/>
    <property type="match status" value="1"/>
</dbReference>
<evidence type="ECO:0000256" key="15">
    <source>
        <dbReference type="ARBA" id="ARBA00022884"/>
    </source>
</evidence>
<keyword evidence="31" id="KW-1185">Reference proteome</keyword>
<protein>
    <recommendedName>
        <fullName evidence="22">E3 SUMO-protein ligase RanBP2</fullName>
    </recommendedName>
    <alternativeName>
        <fullName evidence="23">Ran-binding protein 2</fullName>
    </alternativeName>
</protein>
<evidence type="ECO:0000256" key="18">
    <source>
        <dbReference type="ARBA" id="ARBA00023136"/>
    </source>
</evidence>
<dbReference type="FunFam" id="2.30.29.30:FF:000018">
    <property type="entry name" value="E3 SUMO-protein ligase RanBP2"/>
    <property type="match status" value="4"/>
</dbReference>
<dbReference type="SUPFAM" id="SSF90209">
    <property type="entry name" value="Ran binding protein zinc finger-like"/>
    <property type="match status" value="1"/>
</dbReference>
<feature type="compositionally biased region" description="Basic and acidic residues" evidence="26">
    <location>
        <begin position="1403"/>
        <end position="1429"/>
    </location>
</feature>
<proteinExistence type="inferred from homology"/>
<dbReference type="SUPFAM" id="SSF48452">
    <property type="entry name" value="TPR-like"/>
    <property type="match status" value="1"/>
</dbReference>
<dbReference type="InterPro" id="IPR002130">
    <property type="entry name" value="Cyclophilin-type_PPIase_dom"/>
</dbReference>
<dbReference type="GO" id="GO:0005096">
    <property type="term" value="F:GTPase activator activity"/>
    <property type="evidence" value="ECO:0007669"/>
    <property type="project" value="TreeGrafter"/>
</dbReference>
<dbReference type="InterPro" id="IPR029000">
    <property type="entry name" value="Cyclophilin-like_dom_sf"/>
</dbReference>
<dbReference type="GO" id="GO:0031965">
    <property type="term" value="C:nuclear membrane"/>
    <property type="evidence" value="ECO:0007669"/>
    <property type="project" value="UniProtKB-SubCell"/>
</dbReference>
<dbReference type="Pfam" id="PF00160">
    <property type="entry name" value="Pro_isomerase"/>
    <property type="match status" value="1"/>
</dbReference>
<keyword evidence="16" id="KW-0653">Protein transport</keyword>
<dbReference type="Pfam" id="PF00638">
    <property type="entry name" value="Ran_BP1"/>
    <property type="match status" value="4"/>
</dbReference>
<feature type="coiled-coil region" evidence="25">
    <location>
        <begin position="2934"/>
        <end position="3007"/>
    </location>
</feature>
<dbReference type="Gene3D" id="1.20.5.340">
    <property type="match status" value="1"/>
</dbReference>
<feature type="domain" description="RanBD1" evidence="28">
    <location>
        <begin position="1526"/>
        <end position="1662"/>
    </location>
</feature>
<evidence type="ECO:0000256" key="25">
    <source>
        <dbReference type="SAM" id="Coils"/>
    </source>
</evidence>
<gene>
    <name evidence="30" type="ORF">DUI87_16039</name>
</gene>
<dbReference type="InterPro" id="IPR011993">
    <property type="entry name" value="PH-like_dom_sf"/>
</dbReference>
<dbReference type="GO" id="GO:0008270">
    <property type="term" value="F:zinc ion binding"/>
    <property type="evidence" value="ECO:0007669"/>
    <property type="project" value="UniProtKB-KW"/>
</dbReference>